<sequence>MSKLTRMLLRDIKKFKGQFLAATAVVFVGITLFAATFMSYKNLENSMNFYYEKGNFLDYYAEAQSITANEVEQVKRIKGVKNAAGRISTEIGADIGDNNRVTLRLVALPDDRQPDINKVFPVSGGYLSPDIQNTCLINKKFAEFHNLKKGDTIKCVINKHIHEYIIHGIDENPEFIFIVRSEASVFPVRGEFGIIYVKESTARNVLGYNDTFNQLHVTFQAGVDQNILINQIEKILEPCGFSYGVKREDHLSHKLLSDDIEILKEVGFLFPVLFLTVAAMIIYVMQKKIIYTQRTLIGVMKAFGYNNGRILRHYLKVSVLIGLFGSIPAIFAGYYLSIAITVLYNEMVRIQTLFIQMYWEVVSIGAGFALLFCILAGYNSVKGILKIQPAQAMRSEAPIVGRKIFLERIEVFWNSLSFGWKMSVRNILRNRSRALFTVLGFVLTIMLFMVSNFFTGSVNYFLNKHFFIDQNYDYKLEFSMPASYYDVMELRTVDGVKKVEPLLEVAIDISKGWRKEKVILTGIGPDYDYFKLTDDDDNEITSSCCTFCRKRAGQGFRKYL</sequence>
<evidence type="ECO:0000256" key="1">
    <source>
        <dbReference type="ARBA" id="ARBA00004651"/>
    </source>
</evidence>
<reference evidence="9 10" key="1">
    <citation type="submission" date="2018-07" db="EMBL/GenBank/DDBJ databases">
        <title>Genomic Encyclopedia of Type Strains, Phase IV (KMG-IV): sequencing the most valuable type-strain genomes for metagenomic binning, comparative biology and taxonomic classification.</title>
        <authorList>
            <person name="Goeker M."/>
        </authorList>
    </citation>
    <scope>NUCLEOTIDE SEQUENCE [LARGE SCALE GENOMIC DNA]</scope>
    <source>
        <strain evidence="9 10">DSM 27016</strain>
    </source>
</reference>
<feature type="domain" description="ABC3 transporter permease C-terminal" evidence="8">
    <location>
        <begin position="269"/>
        <end position="389"/>
    </location>
</feature>
<dbReference type="OrthoDB" id="5137249at2"/>
<dbReference type="Pfam" id="PF02687">
    <property type="entry name" value="FtsX"/>
    <property type="match status" value="1"/>
</dbReference>
<evidence type="ECO:0000256" key="4">
    <source>
        <dbReference type="ARBA" id="ARBA00022989"/>
    </source>
</evidence>
<comment type="subcellular location">
    <subcellularLocation>
        <location evidence="1">Cell membrane</location>
        <topology evidence="1">Multi-pass membrane protein</topology>
    </subcellularLocation>
</comment>
<evidence type="ECO:0000256" key="7">
    <source>
        <dbReference type="SAM" id="Phobius"/>
    </source>
</evidence>
<dbReference type="GO" id="GO:0005886">
    <property type="term" value="C:plasma membrane"/>
    <property type="evidence" value="ECO:0007669"/>
    <property type="project" value="UniProtKB-SubCell"/>
</dbReference>
<evidence type="ECO:0000313" key="9">
    <source>
        <dbReference type="EMBL" id="RCX20926.1"/>
    </source>
</evidence>
<keyword evidence="3 7" id="KW-0812">Transmembrane</keyword>
<evidence type="ECO:0000256" key="5">
    <source>
        <dbReference type="ARBA" id="ARBA00023136"/>
    </source>
</evidence>
<evidence type="ECO:0000313" key="10">
    <source>
        <dbReference type="Proteomes" id="UP000253034"/>
    </source>
</evidence>
<dbReference type="RefSeq" id="WP_114295876.1">
    <property type="nucleotide sequence ID" value="NZ_QPJT01000001.1"/>
</dbReference>
<name>A0A369BK27_9FIRM</name>
<keyword evidence="2" id="KW-1003">Cell membrane</keyword>
<dbReference type="Proteomes" id="UP000253034">
    <property type="component" value="Unassembled WGS sequence"/>
</dbReference>
<proteinExistence type="inferred from homology"/>
<dbReference type="InterPro" id="IPR003838">
    <property type="entry name" value="ABC3_permease_C"/>
</dbReference>
<keyword evidence="5 7" id="KW-0472">Membrane</keyword>
<gene>
    <name evidence="9" type="ORF">DFR58_101128</name>
</gene>
<feature type="transmembrane region" description="Helical" evidence="7">
    <location>
        <begin position="434"/>
        <end position="454"/>
    </location>
</feature>
<evidence type="ECO:0000256" key="2">
    <source>
        <dbReference type="ARBA" id="ARBA00022475"/>
    </source>
</evidence>
<dbReference type="PANTHER" id="PTHR30572:SF4">
    <property type="entry name" value="ABC TRANSPORTER PERMEASE YTRF"/>
    <property type="match status" value="1"/>
</dbReference>
<keyword evidence="10" id="KW-1185">Reference proteome</keyword>
<comment type="caution">
    <text evidence="9">The sequence shown here is derived from an EMBL/GenBank/DDBJ whole genome shotgun (WGS) entry which is preliminary data.</text>
</comment>
<dbReference type="EMBL" id="QPJT01000001">
    <property type="protein sequence ID" value="RCX20926.1"/>
    <property type="molecule type" value="Genomic_DNA"/>
</dbReference>
<dbReference type="PANTHER" id="PTHR30572">
    <property type="entry name" value="MEMBRANE COMPONENT OF TRANSPORTER-RELATED"/>
    <property type="match status" value="1"/>
</dbReference>
<dbReference type="InterPro" id="IPR050250">
    <property type="entry name" value="Macrolide_Exporter_MacB"/>
</dbReference>
<feature type="transmembrane region" description="Helical" evidence="7">
    <location>
        <begin position="319"/>
        <end position="344"/>
    </location>
</feature>
<comment type="similarity">
    <text evidence="6">Belongs to the ABC-4 integral membrane protein family.</text>
</comment>
<evidence type="ECO:0000259" key="8">
    <source>
        <dbReference type="Pfam" id="PF02687"/>
    </source>
</evidence>
<dbReference type="AlphaFoldDB" id="A0A369BK27"/>
<keyword evidence="9" id="KW-0449">Lipoprotein</keyword>
<evidence type="ECO:0000256" key="6">
    <source>
        <dbReference type="ARBA" id="ARBA00038076"/>
    </source>
</evidence>
<evidence type="ECO:0000256" key="3">
    <source>
        <dbReference type="ARBA" id="ARBA00022692"/>
    </source>
</evidence>
<feature type="transmembrane region" description="Helical" evidence="7">
    <location>
        <begin position="266"/>
        <end position="285"/>
    </location>
</feature>
<protein>
    <submittedName>
        <fullName evidence="9">ABC-type lipoprotein release transport system permease subunit</fullName>
    </submittedName>
</protein>
<dbReference type="GO" id="GO:0022857">
    <property type="term" value="F:transmembrane transporter activity"/>
    <property type="evidence" value="ECO:0007669"/>
    <property type="project" value="TreeGrafter"/>
</dbReference>
<feature type="transmembrane region" description="Helical" evidence="7">
    <location>
        <begin position="356"/>
        <end position="378"/>
    </location>
</feature>
<keyword evidence="4 7" id="KW-1133">Transmembrane helix</keyword>
<accession>A0A369BK27</accession>
<organism evidence="9 10">
    <name type="scientific">Anaerobacterium chartisolvens</name>
    <dbReference type="NCBI Taxonomy" id="1297424"/>
    <lineage>
        <taxon>Bacteria</taxon>
        <taxon>Bacillati</taxon>
        <taxon>Bacillota</taxon>
        <taxon>Clostridia</taxon>
        <taxon>Eubacteriales</taxon>
        <taxon>Oscillospiraceae</taxon>
        <taxon>Anaerobacterium</taxon>
    </lineage>
</organism>